<organism evidence="1 2">
    <name type="scientific">Azospirillum argentinense</name>
    <dbReference type="NCBI Taxonomy" id="2970906"/>
    <lineage>
        <taxon>Bacteria</taxon>
        <taxon>Pseudomonadati</taxon>
        <taxon>Pseudomonadota</taxon>
        <taxon>Alphaproteobacteria</taxon>
        <taxon>Rhodospirillales</taxon>
        <taxon>Azospirillaceae</taxon>
        <taxon>Azospirillum</taxon>
    </lineage>
</organism>
<evidence type="ECO:0000313" key="2">
    <source>
        <dbReference type="Proteomes" id="UP000325333"/>
    </source>
</evidence>
<dbReference type="InterPro" id="IPR058227">
    <property type="entry name" value="RSP_7527-like"/>
</dbReference>
<comment type="caution">
    <text evidence="1">The sequence shown here is derived from an EMBL/GenBank/DDBJ whole genome shotgun (WGS) entry which is preliminary data.</text>
</comment>
<dbReference type="EMBL" id="VEWN01000002">
    <property type="protein sequence ID" value="KAA1057316.1"/>
    <property type="molecule type" value="Genomic_DNA"/>
</dbReference>
<gene>
    <name evidence="1" type="ORF">FH063_001484</name>
</gene>
<accession>A0A5B0KZP1</accession>
<proteinExistence type="predicted"/>
<dbReference type="Proteomes" id="UP000325333">
    <property type="component" value="Unassembled WGS sequence"/>
</dbReference>
<sequence>MRTAMNADNFANPLSSTELRNIRRQAEALRAAYLRSLFHRLAAAFSRPSVATNGAATNGGLTAAR</sequence>
<reference evidence="1 2" key="1">
    <citation type="submission" date="2019-07" db="EMBL/GenBank/DDBJ databases">
        <title>Genome sequencing of the stress-tolerant strain Azospirillum brasilense Az19.</title>
        <authorList>
            <person name="Maroniche G.A."/>
            <person name="Garcia J.E."/>
            <person name="Pagnussat L."/>
            <person name="Amenta M."/>
            <person name="Creus C.M."/>
        </authorList>
    </citation>
    <scope>NUCLEOTIDE SEQUENCE [LARGE SCALE GENOMIC DNA]</scope>
    <source>
        <strain evidence="1 2">Az19</strain>
    </source>
</reference>
<protein>
    <submittedName>
        <fullName evidence="1">Uncharacterized protein</fullName>
    </submittedName>
</protein>
<evidence type="ECO:0000313" key="1">
    <source>
        <dbReference type="EMBL" id="KAA1057316.1"/>
    </source>
</evidence>
<dbReference type="AlphaFoldDB" id="A0A5B0KZP1"/>
<dbReference type="NCBIfam" id="NF046098">
    <property type="entry name" value="RSP_7527_fam"/>
    <property type="match status" value="1"/>
</dbReference>
<name>A0A5B0KZP1_9PROT</name>